<dbReference type="SMART" id="SM00185">
    <property type="entry name" value="ARM"/>
    <property type="match status" value="7"/>
</dbReference>
<feature type="compositionally biased region" description="Pro residues" evidence="1">
    <location>
        <begin position="10"/>
        <end position="28"/>
    </location>
</feature>
<evidence type="ECO:0000259" key="2">
    <source>
        <dbReference type="Pfam" id="PF07517"/>
    </source>
</evidence>
<dbReference type="InterPro" id="IPR000225">
    <property type="entry name" value="Armadillo"/>
</dbReference>
<accession>A0AB34IF92</accession>
<dbReference type="GO" id="GO:0006886">
    <property type="term" value="P:intracellular protein transport"/>
    <property type="evidence" value="ECO:0007669"/>
    <property type="project" value="InterPro"/>
</dbReference>
<reference evidence="3 4" key="1">
    <citation type="journal article" date="2024" name="Science">
        <title>Giant polyketide synthase enzymes in the biosynthesis of giant marine polyether toxins.</title>
        <authorList>
            <person name="Fallon T.R."/>
            <person name="Shende V.V."/>
            <person name="Wierzbicki I.H."/>
            <person name="Pendleton A.L."/>
            <person name="Watervoot N.F."/>
            <person name="Auber R.P."/>
            <person name="Gonzalez D.J."/>
            <person name="Wisecaver J.H."/>
            <person name="Moore B.S."/>
        </authorList>
    </citation>
    <scope>NUCLEOTIDE SEQUENCE [LARGE SCALE GENOMIC DNA]</scope>
    <source>
        <strain evidence="3 4">12B1</strain>
    </source>
</reference>
<evidence type="ECO:0000256" key="1">
    <source>
        <dbReference type="SAM" id="MobiDB-lite"/>
    </source>
</evidence>
<evidence type="ECO:0000313" key="3">
    <source>
        <dbReference type="EMBL" id="KAL1496493.1"/>
    </source>
</evidence>
<feature type="compositionally biased region" description="Basic and acidic residues" evidence="1">
    <location>
        <begin position="165"/>
        <end position="187"/>
    </location>
</feature>
<dbReference type="SUPFAM" id="SSF48371">
    <property type="entry name" value="ARM repeat"/>
    <property type="match status" value="3"/>
</dbReference>
<organism evidence="3 4">
    <name type="scientific">Prymnesium parvum</name>
    <name type="common">Toxic golden alga</name>
    <dbReference type="NCBI Taxonomy" id="97485"/>
    <lineage>
        <taxon>Eukaryota</taxon>
        <taxon>Haptista</taxon>
        <taxon>Haptophyta</taxon>
        <taxon>Prymnesiophyceae</taxon>
        <taxon>Prymnesiales</taxon>
        <taxon>Prymnesiaceae</taxon>
        <taxon>Prymnesium</taxon>
    </lineage>
</organism>
<sequence>MGCGASTDSPPQPSEDPWPSHAPTPPPHAHGDAPLDLPAPHAADAADDGPWLSLPPPEGRGGAAECGTPRSTALSDRTEEAAPSGVEVLDAVPWQGDQEEAAPGRGEEEEATLSSGEAEATPARGAAEEALPWLREGEEATNPSRDEEEDATQWHGGDDEPSPSRGERVASEEGTDDSSRGEEREDFAPLSRAAASPPPESVLSHLSDNVPRAAPSEGTGRKVVEELLRSLRGGRAHEARNAARSLTGLCRWARACVPCASARMASLTRRHARSSAAADKDIFTSLADECVPPLTRLLASKDADSVTEEAAFLLRLLALSGNGEKASALTVQRQVVEAGAMTHLTRMASVGSPKEKDSAMGLLVVLACCAPGREAMLRSLPLIKARSSAWAWRVEWHVKTWRVEWHVKTWRVEWHVKTRRVEWHVKTWRVEWHVKTWRVEWHVKTWRVEWHVKTWLVEWLVKTWRVEWHVKTWRVEWHVACGMACEDALNERMRKGPSKRRAALLVRRLAMHTVEARETLGDLGVVGPLVRMLKSTDTDDMQEAVHAVGALASGTTKTKEKLVDAGVVSLLVAMLRDMPKLQGIAADALEGARWRVMLDSEKAHEAFEQAGGDDILDDLLKTSKNPKTLDSAATLLLKVSARRSLSRQLDGAAGGALLDASRLPVWVSLARSADEAVRAQAQAAVVGFAAVQAQEGAFVEAGGVAVLMEMARSSSPCSDEARGAVVRLCGVPHVREELFRHGALRLLAAFARLDAADPPRSDAAAVLVGLLSERSYAQPLANLIADDPQFLLTAASDPALVPALAASGQLQKMVQLAEEWEGPHNAAVDALLQVAACTTCATAPSATSFPRPHPSTTSHHASLASPSSSSSNEASPPQHQPSGTHAYDLPLLEAGGGGALLSAAAHDGPLTAAAARAVLRMGGDDACRALLPQPQAVALLDAAANSAPPPLRAEAAALLLRLAAAPSHRAAVLRLAAEWMLPLTEDGAAVEQLVRAGLLPQLVRLCGEARGGARRQAAAALVGVAAAAAHDGEVVAAGGGGVLLHAAAQREWECAALAEEAVVRLAAVPEHQASLVGAGCLALLAACASAEESATQRSAAHTLLLLACDPSHRARVLAECAGLRDAAVYSRWLTAALPVSAATASDFIHKECSVAAAARSDLSTMPLDSFISITLQEPYPLPPLSLPLAPQSPTRSLPFLSPCPTVTLQEPFTRHSLLLPFPMALLAHAAAGGRQRDEVLPPIAAILEASMAHYSTVFEPALAAWSGSASSAGVLEHFVATHDAQLVGASTPASPRCLEGATLRQLALDEQPSAPRQSIVLTKWDCILLSLACLFLARPATLTAFRALVPRAVASRLRVGSAARHILNALLLERGEIDARLEKMITATDDFVRAPFFWNAEVLSLCNRRCMAEEYASLSSAVLATHDGREVHLYTELLVLDQFERNREEQVFLLGILDTIDKRSLEQPEHFTDTELTVLGEVAQNGVVTLSSVSDVGGRSADLCRRAMMTLLHGYVRTAHPSQWKALFKEANNAGFMLKYMFRESLDATKQMFLDVASDKWLYSKGAKAAEALELVQKLAHAAIEAYGAAGVCDQETLARLDFISEPQLLLEVVGESERRAAAAGNVEMQLFTQLTAKWMQLMIDRQLPPLTPHHTQALTVLMMARFLRDYLQPAAEAKAKPKHKCFVAQVGTGEGKSIVIAMLAIFVVKLFGKKVHILENNEGLLLRDYNANKLFYEQFDIQSGIKLDSPELQICYCLKSEINRHFLRKMIEGTLDEEARATVLIVDEVDDLIVNERPTDYYAQSDADLTPQLRKCYKSIKAGDYSLPQGVSEIVWEEAMASVTYCREQTEREKHWRIITDSNGNQRAIMLDAQGRVPKVTLTSPWLTWLNYNECGILPKAETRYAVVCTPYMFNKYACIFGLTGSVGGRTELDYLTKTYNAVKFNVPRFLDTCSGDARKEVKNKGVEVVEDHAALIARVVQVAKEHYRKCPVLIITADRDQLSQLHNALRHDEEIPPDNVQRLSEFDENGKSLKAEWESIVEDAGKRLGHAGDTSCRVTVTDHFGGRGHDFQVVDQESNDNGGMLVITTSIPNEREWIQWKGRTARQDRPGQFFVLLNKQAPPFSLPKHKKLLGKLNGLTPDEKIEALLEVSDEGIGERLKEFEFEQATGEKLNELTERFYKAYPRSHSDSWPSAQHHANDVALRSFLEKYTVAKLPSVSDVRKFAKLELGIVLS</sequence>
<dbReference type="GO" id="GO:0006605">
    <property type="term" value="P:protein targeting"/>
    <property type="evidence" value="ECO:0007669"/>
    <property type="project" value="InterPro"/>
</dbReference>
<evidence type="ECO:0000313" key="4">
    <source>
        <dbReference type="Proteomes" id="UP001515480"/>
    </source>
</evidence>
<dbReference type="PANTHER" id="PTHR30612:SF0">
    <property type="entry name" value="CHLOROPLAST PROTEIN-TRANSPORTING ATPASE"/>
    <property type="match status" value="1"/>
</dbReference>
<dbReference type="InterPro" id="IPR011989">
    <property type="entry name" value="ARM-like"/>
</dbReference>
<feature type="region of interest" description="Disordered" evidence="1">
    <location>
        <begin position="843"/>
        <end position="889"/>
    </location>
</feature>
<dbReference type="InterPro" id="IPR011115">
    <property type="entry name" value="SecA_DEAD"/>
</dbReference>
<dbReference type="SUPFAM" id="SSF52540">
    <property type="entry name" value="P-loop containing nucleoside triphosphate hydrolases"/>
    <property type="match status" value="2"/>
</dbReference>
<dbReference type="Gene3D" id="1.25.10.10">
    <property type="entry name" value="Leucine-rich Repeat Variant"/>
    <property type="match status" value="3"/>
</dbReference>
<feature type="compositionally biased region" description="Low complexity" evidence="1">
    <location>
        <begin position="32"/>
        <end position="43"/>
    </location>
</feature>
<dbReference type="GO" id="GO:0005524">
    <property type="term" value="F:ATP binding"/>
    <property type="evidence" value="ECO:0007669"/>
    <property type="project" value="InterPro"/>
</dbReference>
<dbReference type="InterPro" id="IPR016024">
    <property type="entry name" value="ARM-type_fold"/>
</dbReference>
<dbReference type="Gene3D" id="3.40.50.300">
    <property type="entry name" value="P-loop containing nucleotide triphosphate hydrolases"/>
    <property type="match status" value="2"/>
</dbReference>
<comment type="caution">
    <text evidence="3">The sequence shown here is derived from an EMBL/GenBank/DDBJ whole genome shotgun (WGS) entry which is preliminary data.</text>
</comment>
<name>A0AB34IF92_PRYPA</name>
<feature type="domain" description="SecA DEAD-like N-terminal" evidence="2">
    <location>
        <begin position="1684"/>
        <end position="1927"/>
    </location>
</feature>
<protein>
    <recommendedName>
        <fullName evidence="2">SecA DEAD-like N-terminal domain-containing protein</fullName>
    </recommendedName>
</protein>
<dbReference type="InterPro" id="IPR027417">
    <property type="entry name" value="P-loop_NTPase"/>
</dbReference>
<dbReference type="EMBL" id="JBGBPQ010000029">
    <property type="protein sequence ID" value="KAL1496493.1"/>
    <property type="molecule type" value="Genomic_DNA"/>
</dbReference>
<feature type="compositionally biased region" description="Low complexity" evidence="1">
    <location>
        <begin position="843"/>
        <end position="877"/>
    </location>
</feature>
<keyword evidence="4" id="KW-1185">Reference proteome</keyword>
<proteinExistence type="predicted"/>
<gene>
    <name evidence="3" type="ORF">AB1Y20_016447</name>
</gene>
<dbReference type="PANTHER" id="PTHR30612">
    <property type="entry name" value="SECA INNER MEMBRANE COMPONENT OF SEC PROTEIN SECRETION SYSTEM"/>
    <property type="match status" value="1"/>
</dbReference>
<feature type="region of interest" description="Disordered" evidence="1">
    <location>
        <begin position="1"/>
        <end position="221"/>
    </location>
</feature>
<dbReference type="Pfam" id="PF07517">
    <property type="entry name" value="SecA_DEAD"/>
    <property type="match status" value="1"/>
</dbReference>
<dbReference type="GO" id="GO:0016020">
    <property type="term" value="C:membrane"/>
    <property type="evidence" value="ECO:0007669"/>
    <property type="project" value="InterPro"/>
</dbReference>
<dbReference type="InterPro" id="IPR000185">
    <property type="entry name" value="SecA"/>
</dbReference>
<dbReference type="GO" id="GO:0017038">
    <property type="term" value="P:protein import"/>
    <property type="evidence" value="ECO:0007669"/>
    <property type="project" value="InterPro"/>
</dbReference>
<dbReference type="Proteomes" id="UP001515480">
    <property type="component" value="Unassembled WGS sequence"/>
</dbReference>